<gene>
    <name evidence="1" type="ORF">OCTVUL_1B010124</name>
</gene>
<evidence type="ECO:0000313" key="1">
    <source>
        <dbReference type="EMBL" id="CAI9726645.1"/>
    </source>
</evidence>
<evidence type="ECO:0000313" key="2">
    <source>
        <dbReference type="Proteomes" id="UP001162480"/>
    </source>
</evidence>
<organism evidence="1 2">
    <name type="scientific">Octopus vulgaris</name>
    <name type="common">Common octopus</name>
    <dbReference type="NCBI Taxonomy" id="6645"/>
    <lineage>
        <taxon>Eukaryota</taxon>
        <taxon>Metazoa</taxon>
        <taxon>Spiralia</taxon>
        <taxon>Lophotrochozoa</taxon>
        <taxon>Mollusca</taxon>
        <taxon>Cephalopoda</taxon>
        <taxon>Coleoidea</taxon>
        <taxon>Octopodiformes</taxon>
        <taxon>Octopoda</taxon>
        <taxon>Incirrata</taxon>
        <taxon>Octopodidae</taxon>
        <taxon>Octopus</taxon>
    </lineage>
</organism>
<proteinExistence type="predicted"/>
<reference evidence="1" key="1">
    <citation type="submission" date="2023-08" db="EMBL/GenBank/DDBJ databases">
        <authorList>
            <person name="Alioto T."/>
            <person name="Alioto T."/>
            <person name="Gomez Garrido J."/>
        </authorList>
    </citation>
    <scope>NUCLEOTIDE SEQUENCE</scope>
</reference>
<dbReference type="AlphaFoldDB" id="A0AA36B2A7"/>
<dbReference type="EMBL" id="OX597821">
    <property type="protein sequence ID" value="CAI9726645.1"/>
    <property type="molecule type" value="Genomic_DNA"/>
</dbReference>
<protein>
    <submittedName>
        <fullName evidence="1">Uncharacterized protein</fullName>
    </submittedName>
</protein>
<name>A0AA36B2A7_OCTVU</name>
<keyword evidence="2" id="KW-1185">Reference proteome</keyword>
<accession>A0AA36B2A7</accession>
<sequence>MDFRKNLETKDISRSRISIEGGLLLWVIGAGVSRIPKKPSRIPEKPNDLWITLENLINRIDLKRSSVT</sequence>
<dbReference type="Proteomes" id="UP001162480">
    <property type="component" value="Chromosome 8"/>
</dbReference>